<dbReference type="PANTHER" id="PTHR35525:SF3">
    <property type="entry name" value="BLL6575 PROTEIN"/>
    <property type="match status" value="1"/>
</dbReference>
<evidence type="ECO:0000313" key="4">
    <source>
        <dbReference type="Proteomes" id="UP000586042"/>
    </source>
</evidence>
<dbReference type="InterPro" id="IPR021005">
    <property type="entry name" value="Znf_CGNR"/>
</dbReference>
<proteinExistence type="predicted"/>
<dbReference type="Proteomes" id="UP000586042">
    <property type="component" value="Unassembled WGS sequence"/>
</dbReference>
<protein>
    <submittedName>
        <fullName evidence="3">CGNR zinc finger domain-containing protein</fullName>
    </submittedName>
</protein>
<keyword evidence="4" id="KW-1185">Reference proteome</keyword>
<dbReference type="PANTHER" id="PTHR35525">
    <property type="entry name" value="BLL6575 PROTEIN"/>
    <property type="match status" value="1"/>
</dbReference>
<dbReference type="AlphaFoldDB" id="A0A7Y6M8V6"/>
<evidence type="ECO:0000259" key="2">
    <source>
        <dbReference type="Pfam" id="PF11706"/>
    </source>
</evidence>
<dbReference type="Pfam" id="PF07336">
    <property type="entry name" value="ABATE"/>
    <property type="match status" value="1"/>
</dbReference>
<feature type="region of interest" description="Disordered" evidence="1">
    <location>
        <begin position="86"/>
        <end position="124"/>
    </location>
</feature>
<dbReference type="Gene3D" id="1.10.3300.10">
    <property type="entry name" value="Jann2411-like domain"/>
    <property type="match status" value="1"/>
</dbReference>
<dbReference type="InterPro" id="IPR023286">
    <property type="entry name" value="ABATE_dom_sf"/>
</dbReference>
<evidence type="ECO:0000313" key="3">
    <source>
        <dbReference type="EMBL" id="NUW38135.1"/>
    </source>
</evidence>
<organism evidence="3 4">
    <name type="scientific">Nonomuraea montanisoli</name>
    <dbReference type="NCBI Taxonomy" id="2741721"/>
    <lineage>
        <taxon>Bacteria</taxon>
        <taxon>Bacillati</taxon>
        <taxon>Actinomycetota</taxon>
        <taxon>Actinomycetes</taxon>
        <taxon>Streptosporangiales</taxon>
        <taxon>Streptosporangiaceae</taxon>
        <taxon>Nonomuraea</taxon>
    </lineage>
</organism>
<comment type="caution">
    <text evidence="3">The sequence shown here is derived from an EMBL/GenBank/DDBJ whole genome shotgun (WGS) entry which is preliminary data.</text>
</comment>
<evidence type="ECO:0000256" key="1">
    <source>
        <dbReference type="SAM" id="MobiDB-lite"/>
    </source>
</evidence>
<dbReference type="InterPro" id="IPR010852">
    <property type="entry name" value="ABATE"/>
</dbReference>
<dbReference type="EMBL" id="JABWGN010000027">
    <property type="protein sequence ID" value="NUW38135.1"/>
    <property type="molecule type" value="Genomic_DNA"/>
</dbReference>
<dbReference type="SUPFAM" id="SSF160904">
    <property type="entry name" value="Jann2411-like"/>
    <property type="match status" value="2"/>
</dbReference>
<name>A0A7Y6M8V6_9ACTN</name>
<reference evidence="3 4" key="1">
    <citation type="submission" date="2020-06" db="EMBL/GenBank/DDBJ databases">
        <title>Nonomuraea sp. SMC257, a novel actinomycete isolated from soil.</title>
        <authorList>
            <person name="Chanama M."/>
        </authorList>
    </citation>
    <scope>NUCLEOTIDE SEQUENCE [LARGE SCALE GENOMIC DNA]</scope>
    <source>
        <strain evidence="3 4">SMC257</strain>
    </source>
</reference>
<dbReference type="Pfam" id="PF11706">
    <property type="entry name" value="zf-CGNR"/>
    <property type="match status" value="1"/>
</dbReference>
<accession>A0A7Y6M8V6</accession>
<gene>
    <name evidence="3" type="ORF">HTZ77_43075</name>
</gene>
<sequence>MLLTGGDGQRFRFDAGTLCLEFLLSGAVEPWELLREPADLAAWVPLTRLGIEGPVTVGRGDLTAARRLRAAIWRLAVRSAGAEGVPGVPAPIEDPPEDPIREAGPPEGPIREAGPPEGPIQEADLPVGGGEDDLRVLNAAASAPPPVPVIGAGLERGWAYPVTASQFLSAVARDAIDLFSGPRAARVRMCAGGNCYLIFLDTSRPGARRWCSMSRCGNRQKLRTRRS</sequence>
<feature type="domain" description="Zinc finger CGNR" evidence="2">
    <location>
        <begin position="186"/>
        <end position="226"/>
    </location>
</feature>